<proteinExistence type="predicted"/>
<reference evidence="1" key="1">
    <citation type="journal article" date="2021" name="Proc. Natl. Acad. Sci. U.S.A.">
        <title>A Catalog of Tens of Thousands of Viruses from Human Metagenomes Reveals Hidden Associations with Chronic Diseases.</title>
        <authorList>
            <person name="Tisza M.J."/>
            <person name="Buck C.B."/>
        </authorList>
    </citation>
    <scope>NUCLEOTIDE SEQUENCE</scope>
    <source>
        <strain evidence="1">CtYA416</strain>
    </source>
</reference>
<protein>
    <submittedName>
        <fullName evidence="1">Uncharacterized protein</fullName>
    </submittedName>
</protein>
<sequence>MKFVLCTEKVYNTYMSSSHLYSGSPGDFIVGDLRVLGYANNPVDEICSIFNQVSMNIFPEDPRFEDLAAEIILNKSEEGFFEMFDLVHKFYNGMDVFILIDEDALLILGEVFASIITNLYGIIPVMIYDIDDLDALDDTIGFSNQGLEFYSMCRPMYHKLLAKRSYGEPLMRYINTANVSLTNAWR</sequence>
<evidence type="ECO:0000313" key="1">
    <source>
        <dbReference type="EMBL" id="DAF97816.1"/>
    </source>
</evidence>
<dbReference type="EMBL" id="BK016136">
    <property type="protein sequence ID" value="DAF97816.1"/>
    <property type="molecule type" value="Genomic_DNA"/>
</dbReference>
<accession>A0A8S5UTJ6</accession>
<name>A0A8S5UTJ6_9CAUD</name>
<organism evidence="1">
    <name type="scientific">Myoviridae sp. ctYA416</name>
    <dbReference type="NCBI Taxonomy" id="2825125"/>
    <lineage>
        <taxon>Viruses</taxon>
        <taxon>Duplodnaviria</taxon>
        <taxon>Heunggongvirae</taxon>
        <taxon>Uroviricota</taxon>
        <taxon>Caudoviricetes</taxon>
    </lineage>
</organism>